<evidence type="ECO:0000256" key="1">
    <source>
        <dbReference type="ARBA" id="ARBA00023054"/>
    </source>
</evidence>
<evidence type="ECO:0000256" key="2">
    <source>
        <dbReference type="SAM" id="Phobius"/>
    </source>
</evidence>
<comment type="caution">
    <text evidence="4">The sequence shown here is derived from an EMBL/GenBank/DDBJ whole genome shotgun (WGS) entry which is preliminary data.</text>
</comment>
<feature type="domain" description="B30.2/SPRY" evidence="3">
    <location>
        <begin position="49"/>
        <end position="153"/>
    </location>
</feature>
<feature type="transmembrane region" description="Helical" evidence="2">
    <location>
        <begin position="14"/>
        <end position="36"/>
    </location>
</feature>
<keyword evidence="5" id="KW-1185">Reference proteome</keyword>
<keyword evidence="1" id="KW-0175">Coiled coil</keyword>
<dbReference type="Gene3D" id="2.60.120.920">
    <property type="match status" value="1"/>
</dbReference>
<evidence type="ECO:0000259" key="3">
    <source>
        <dbReference type="PROSITE" id="PS50188"/>
    </source>
</evidence>
<keyword evidence="2" id="KW-0812">Transmembrane</keyword>
<dbReference type="PROSITE" id="PS50188">
    <property type="entry name" value="B302_SPRY"/>
    <property type="match status" value="1"/>
</dbReference>
<dbReference type="SMART" id="SM00589">
    <property type="entry name" value="PRY"/>
    <property type="match status" value="1"/>
</dbReference>
<sequence length="153" mass="17380">MTISEELFPRLSSWAYAFLFVASLFLVGAAMMIFVIKRHIARKESLQTRNGELSSEVDWRTAVMSPEYITLSPETAYPELSITDDFQTLINQPPPEIPMPSNARFETERCCLGLPAFTHGCHYWEVKVGDGLEWAVGVASPQLQRRGDAYMFR</sequence>
<reference evidence="4" key="1">
    <citation type="submission" date="2023-05" db="EMBL/GenBank/DDBJ databases">
        <authorList>
            <person name="Stuckert A."/>
        </authorList>
    </citation>
    <scope>NUCLEOTIDE SEQUENCE</scope>
</reference>
<keyword evidence="2" id="KW-0472">Membrane</keyword>
<dbReference type="InterPro" id="IPR003879">
    <property type="entry name" value="Butyrophylin_SPRY"/>
</dbReference>
<dbReference type="PANTHER" id="PTHR24103">
    <property type="entry name" value="E3 UBIQUITIN-PROTEIN LIGASE TRIM"/>
    <property type="match status" value="1"/>
</dbReference>
<dbReference type="InterPro" id="IPR050143">
    <property type="entry name" value="TRIM/RBCC"/>
</dbReference>
<dbReference type="InterPro" id="IPR001870">
    <property type="entry name" value="B30.2/SPRY"/>
</dbReference>
<dbReference type="EMBL" id="CATNWA010016049">
    <property type="protein sequence ID" value="CAI9589353.1"/>
    <property type="molecule type" value="Genomic_DNA"/>
</dbReference>
<dbReference type="SUPFAM" id="SSF49899">
    <property type="entry name" value="Concanavalin A-like lectins/glucanases"/>
    <property type="match status" value="1"/>
</dbReference>
<feature type="non-terminal residue" evidence="4">
    <location>
        <position position="153"/>
    </location>
</feature>
<evidence type="ECO:0000313" key="4">
    <source>
        <dbReference type="EMBL" id="CAI9589353.1"/>
    </source>
</evidence>
<dbReference type="InterPro" id="IPR043136">
    <property type="entry name" value="B30.2/SPRY_sf"/>
</dbReference>
<accession>A0ABN9F1A7</accession>
<dbReference type="Proteomes" id="UP001162483">
    <property type="component" value="Unassembled WGS sequence"/>
</dbReference>
<name>A0ABN9F1A7_9NEOB</name>
<organism evidence="4 5">
    <name type="scientific">Staurois parvus</name>
    <dbReference type="NCBI Taxonomy" id="386267"/>
    <lineage>
        <taxon>Eukaryota</taxon>
        <taxon>Metazoa</taxon>
        <taxon>Chordata</taxon>
        <taxon>Craniata</taxon>
        <taxon>Vertebrata</taxon>
        <taxon>Euteleostomi</taxon>
        <taxon>Amphibia</taxon>
        <taxon>Batrachia</taxon>
        <taxon>Anura</taxon>
        <taxon>Neobatrachia</taxon>
        <taxon>Ranoidea</taxon>
        <taxon>Ranidae</taxon>
        <taxon>Staurois</taxon>
    </lineage>
</organism>
<dbReference type="PRINTS" id="PR01407">
    <property type="entry name" value="BUTYPHLNCDUF"/>
</dbReference>
<evidence type="ECO:0000313" key="5">
    <source>
        <dbReference type="Proteomes" id="UP001162483"/>
    </source>
</evidence>
<dbReference type="InterPro" id="IPR006574">
    <property type="entry name" value="PRY"/>
</dbReference>
<proteinExistence type="predicted"/>
<dbReference type="InterPro" id="IPR013320">
    <property type="entry name" value="ConA-like_dom_sf"/>
</dbReference>
<keyword evidence="2" id="KW-1133">Transmembrane helix</keyword>
<protein>
    <recommendedName>
        <fullName evidence="3">B30.2/SPRY domain-containing protein</fullName>
    </recommendedName>
</protein>
<gene>
    <name evidence="4" type="ORF">SPARVUS_LOCUS10876939</name>
</gene>